<gene>
    <name evidence="3" type="ORF">B0T17DRAFT_152048</name>
</gene>
<evidence type="ECO:0000256" key="2">
    <source>
        <dbReference type="SAM" id="SignalP"/>
    </source>
</evidence>
<dbReference type="Proteomes" id="UP001174934">
    <property type="component" value="Unassembled WGS sequence"/>
</dbReference>
<feature type="chain" id="PRO_5041278083" description="Secreted protein" evidence="2">
    <location>
        <begin position="16"/>
        <end position="140"/>
    </location>
</feature>
<organism evidence="3 4">
    <name type="scientific">Bombardia bombarda</name>
    <dbReference type="NCBI Taxonomy" id="252184"/>
    <lineage>
        <taxon>Eukaryota</taxon>
        <taxon>Fungi</taxon>
        <taxon>Dikarya</taxon>
        <taxon>Ascomycota</taxon>
        <taxon>Pezizomycotina</taxon>
        <taxon>Sordariomycetes</taxon>
        <taxon>Sordariomycetidae</taxon>
        <taxon>Sordariales</taxon>
        <taxon>Lasiosphaeriaceae</taxon>
        <taxon>Bombardia</taxon>
    </lineage>
</organism>
<dbReference type="EMBL" id="JAULSR010000002">
    <property type="protein sequence ID" value="KAK0628394.1"/>
    <property type="molecule type" value="Genomic_DNA"/>
</dbReference>
<protein>
    <recommendedName>
        <fullName evidence="5">Secreted protein</fullName>
    </recommendedName>
</protein>
<feature type="compositionally biased region" description="Polar residues" evidence="1">
    <location>
        <begin position="74"/>
        <end position="97"/>
    </location>
</feature>
<evidence type="ECO:0000256" key="1">
    <source>
        <dbReference type="SAM" id="MobiDB-lite"/>
    </source>
</evidence>
<sequence length="140" mass="14871">MLRTLLYCIARICLGQELSTCSPFVLIQGLGCGPGSAPKYGAANVLNRLLGGGLPYNINTIFAEKYPCSVCLAGSSSRPRSPTTQETQDDNGSSSRLRSSHPRNDLQVSFMHQTTDGSANHSNLVLPSLFLGTVCCCCGI</sequence>
<reference evidence="3" key="1">
    <citation type="submission" date="2023-06" db="EMBL/GenBank/DDBJ databases">
        <title>Genome-scale phylogeny and comparative genomics of the fungal order Sordariales.</title>
        <authorList>
            <consortium name="Lawrence Berkeley National Laboratory"/>
            <person name="Hensen N."/>
            <person name="Bonometti L."/>
            <person name="Westerberg I."/>
            <person name="Brannstrom I.O."/>
            <person name="Guillou S."/>
            <person name="Cros-Aarteil S."/>
            <person name="Calhoun S."/>
            <person name="Haridas S."/>
            <person name="Kuo A."/>
            <person name="Mondo S."/>
            <person name="Pangilinan J."/>
            <person name="Riley R."/>
            <person name="LaButti K."/>
            <person name="Andreopoulos B."/>
            <person name="Lipzen A."/>
            <person name="Chen C."/>
            <person name="Yanf M."/>
            <person name="Daum C."/>
            <person name="Ng V."/>
            <person name="Clum A."/>
            <person name="Steindorff A."/>
            <person name="Ohm R."/>
            <person name="Martin F."/>
            <person name="Silar P."/>
            <person name="Natvig D."/>
            <person name="Lalanne C."/>
            <person name="Gautier V."/>
            <person name="Ament-velasquez S.L."/>
            <person name="Kruys A."/>
            <person name="Hutchinson M.I."/>
            <person name="Powell A.J."/>
            <person name="Barry K."/>
            <person name="Miller A.N."/>
            <person name="Grigoriev I.V."/>
            <person name="Debuchy R."/>
            <person name="Gladieux P."/>
            <person name="Thoren M.H."/>
            <person name="Johannesson H."/>
        </authorList>
    </citation>
    <scope>NUCLEOTIDE SEQUENCE</scope>
    <source>
        <strain evidence="3">SMH3391-2</strain>
    </source>
</reference>
<evidence type="ECO:0000313" key="3">
    <source>
        <dbReference type="EMBL" id="KAK0628394.1"/>
    </source>
</evidence>
<dbReference type="AlphaFoldDB" id="A0AA39X6V0"/>
<keyword evidence="2" id="KW-0732">Signal</keyword>
<feature type="region of interest" description="Disordered" evidence="1">
    <location>
        <begin position="74"/>
        <end position="101"/>
    </location>
</feature>
<evidence type="ECO:0008006" key="5">
    <source>
        <dbReference type="Google" id="ProtNLM"/>
    </source>
</evidence>
<evidence type="ECO:0000313" key="4">
    <source>
        <dbReference type="Proteomes" id="UP001174934"/>
    </source>
</evidence>
<comment type="caution">
    <text evidence="3">The sequence shown here is derived from an EMBL/GenBank/DDBJ whole genome shotgun (WGS) entry which is preliminary data.</text>
</comment>
<feature type="signal peptide" evidence="2">
    <location>
        <begin position="1"/>
        <end position="15"/>
    </location>
</feature>
<keyword evidence="4" id="KW-1185">Reference proteome</keyword>
<name>A0AA39X6V0_9PEZI</name>
<proteinExistence type="predicted"/>
<accession>A0AA39X6V0</accession>